<dbReference type="PANTHER" id="PTHR42847">
    <property type="entry name" value="ALKANESULFONATE MONOOXYGENASE"/>
    <property type="match status" value="1"/>
</dbReference>
<accession>A0ABV6QYM5</accession>
<keyword evidence="1" id="KW-0285">Flavoprotein</keyword>
<keyword evidence="2" id="KW-0288">FMN</keyword>
<proteinExistence type="predicted"/>
<evidence type="ECO:0000256" key="1">
    <source>
        <dbReference type="ARBA" id="ARBA00022630"/>
    </source>
</evidence>
<dbReference type="Pfam" id="PF00296">
    <property type="entry name" value="Bac_luciferase"/>
    <property type="match status" value="1"/>
</dbReference>
<organism evidence="6 7">
    <name type="scientific">Kribbella deserti</name>
    <dbReference type="NCBI Taxonomy" id="1926257"/>
    <lineage>
        <taxon>Bacteria</taxon>
        <taxon>Bacillati</taxon>
        <taxon>Actinomycetota</taxon>
        <taxon>Actinomycetes</taxon>
        <taxon>Propionibacteriales</taxon>
        <taxon>Kribbellaceae</taxon>
        <taxon>Kribbella</taxon>
    </lineage>
</organism>
<comment type="caution">
    <text evidence="6">The sequence shown here is derived from an EMBL/GenBank/DDBJ whole genome shotgun (WGS) entry which is preliminary data.</text>
</comment>
<sequence length="285" mass="31886">MRYGFVLPYGDARTTAELASLAEEHGWDGFFVWESIWGLDAWAMLAAAAMTTERIRLGTMLTPLPRRKPWDVAGQTSTVDNLSNGRVILATGLGVAGMDRFWLFEDDPGRKVRAEMYDESLEMLQHLWREEPFEFNGKYFKSRKVDELDPPPPPAPVQQPRIPTWVVGAWPAPKSMRRAALQDGWLPHISPEPGEKEGTLTPEVLADGVEWIRRERAKHGLGMDGYDIVAEGTTKADDPTAADEVRKWADAGATWWIDADWSSLDPDVVRPAAEARLKAGPPRPN</sequence>
<dbReference type="InterPro" id="IPR036661">
    <property type="entry name" value="Luciferase-like_sf"/>
</dbReference>
<dbReference type="Gene3D" id="3.20.20.30">
    <property type="entry name" value="Luciferase-like domain"/>
    <property type="match status" value="1"/>
</dbReference>
<dbReference type="EMBL" id="JBHLTC010000049">
    <property type="protein sequence ID" value="MFC0629298.1"/>
    <property type="molecule type" value="Genomic_DNA"/>
</dbReference>
<keyword evidence="4" id="KW-0503">Monooxygenase</keyword>
<dbReference type="SUPFAM" id="SSF51679">
    <property type="entry name" value="Bacterial luciferase-like"/>
    <property type="match status" value="1"/>
</dbReference>
<protein>
    <submittedName>
        <fullName evidence="6">LLM class flavin-dependent oxidoreductase</fullName>
        <ecNumber evidence="6">1.-.-.-</ecNumber>
    </submittedName>
</protein>
<evidence type="ECO:0000256" key="2">
    <source>
        <dbReference type="ARBA" id="ARBA00022643"/>
    </source>
</evidence>
<dbReference type="RefSeq" id="WP_380057133.1">
    <property type="nucleotide sequence ID" value="NZ_JBHLTC010000049.1"/>
</dbReference>
<gene>
    <name evidence="6" type="ORF">ACFFGN_34855</name>
</gene>
<dbReference type="EC" id="1.-.-.-" evidence="6"/>
<keyword evidence="3 6" id="KW-0560">Oxidoreductase</keyword>
<evidence type="ECO:0000256" key="4">
    <source>
        <dbReference type="ARBA" id="ARBA00023033"/>
    </source>
</evidence>
<dbReference type="InterPro" id="IPR011251">
    <property type="entry name" value="Luciferase-like_dom"/>
</dbReference>
<evidence type="ECO:0000313" key="7">
    <source>
        <dbReference type="Proteomes" id="UP001589890"/>
    </source>
</evidence>
<feature type="domain" description="Luciferase-like" evidence="5">
    <location>
        <begin position="11"/>
        <end position="244"/>
    </location>
</feature>
<dbReference type="InterPro" id="IPR050172">
    <property type="entry name" value="SsuD_RutA_monooxygenase"/>
</dbReference>
<evidence type="ECO:0000259" key="5">
    <source>
        <dbReference type="Pfam" id="PF00296"/>
    </source>
</evidence>
<dbReference type="GO" id="GO:0016491">
    <property type="term" value="F:oxidoreductase activity"/>
    <property type="evidence" value="ECO:0007669"/>
    <property type="project" value="UniProtKB-KW"/>
</dbReference>
<reference evidence="6 7" key="1">
    <citation type="submission" date="2024-09" db="EMBL/GenBank/DDBJ databases">
        <authorList>
            <person name="Sun Q."/>
            <person name="Mori K."/>
        </authorList>
    </citation>
    <scope>NUCLEOTIDE SEQUENCE [LARGE SCALE GENOMIC DNA]</scope>
    <source>
        <strain evidence="6 7">CGMCC 1.15906</strain>
    </source>
</reference>
<dbReference type="PANTHER" id="PTHR42847:SF4">
    <property type="entry name" value="ALKANESULFONATE MONOOXYGENASE-RELATED"/>
    <property type="match status" value="1"/>
</dbReference>
<evidence type="ECO:0000256" key="3">
    <source>
        <dbReference type="ARBA" id="ARBA00023002"/>
    </source>
</evidence>
<dbReference type="Proteomes" id="UP001589890">
    <property type="component" value="Unassembled WGS sequence"/>
</dbReference>
<evidence type="ECO:0000313" key="6">
    <source>
        <dbReference type="EMBL" id="MFC0629298.1"/>
    </source>
</evidence>
<keyword evidence="7" id="KW-1185">Reference proteome</keyword>
<name>A0ABV6QYM5_9ACTN</name>